<comment type="caution">
    <text evidence="1">The sequence shown here is derived from an EMBL/GenBank/DDBJ whole genome shotgun (WGS) entry which is preliminary data.</text>
</comment>
<evidence type="ECO:0000313" key="1">
    <source>
        <dbReference type="EMBL" id="KRY33452.1"/>
    </source>
</evidence>
<dbReference type="AlphaFoldDB" id="A0A0V1B9H0"/>
<accession>A0A0V1B9H0</accession>
<reference evidence="1 2" key="1">
    <citation type="submission" date="2015-01" db="EMBL/GenBank/DDBJ databases">
        <title>Evolution of Trichinella species and genotypes.</title>
        <authorList>
            <person name="Korhonen P.K."/>
            <person name="Edoardo P."/>
            <person name="Giuseppe L.R."/>
            <person name="Gasser R.B."/>
        </authorList>
    </citation>
    <scope>NUCLEOTIDE SEQUENCE [LARGE SCALE GENOMIC DNA]</scope>
    <source>
        <strain evidence="1">ISS3</strain>
    </source>
</reference>
<keyword evidence="2" id="KW-1185">Reference proteome</keyword>
<dbReference type="InParanoid" id="A0A0V1B9H0"/>
<dbReference type="EMBL" id="JYDH01000081">
    <property type="protein sequence ID" value="KRY33452.1"/>
    <property type="molecule type" value="Genomic_DNA"/>
</dbReference>
<dbReference type="Proteomes" id="UP000054776">
    <property type="component" value="Unassembled WGS sequence"/>
</dbReference>
<organism evidence="1 2">
    <name type="scientific">Trichinella spiralis</name>
    <name type="common">Trichina worm</name>
    <dbReference type="NCBI Taxonomy" id="6334"/>
    <lineage>
        <taxon>Eukaryota</taxon>
        <taxon>Metazoa</taxon>
        <taxon>Ecdysozoa</taxon>
        <taxon>Nematoda</taxon>
        <taxon>Enoplea</taxon>
        <taxon>Dorylaimia</taxon>
        <taxon>Trichinellida</taxon>
        <taxon>Trichinellidae</taxon>
        <taxon>Trichinella</taxon>
    </lineage>
</organism>
<dbReference type="OrthoDB" id="5920007at2759"/>
<name>A0A0V1B9H0_TRISP</name>
<evidence type="ECO:0000313" key="2">
    <source>
        <dbReference type="Proteomes" id="UP000054776"/>
    </source>
</evidence>
<sequence>MASAAKARSKKLAINKGLLNRLLAELEELCVGSADIYEIEEQVSMTEEMYRASHVLKAELEMDLKGEERQSAIDDWARCHQRYRYGRS</sequence>
<protein>
    <submittedName>
        <fullName evidence="1">Uncharacterized protein</fullName>
    </submittedName>
</protein>
<proteinExistence type="predicted"/>
<gene>
    <name evidence="1" type="ORF">T01_8253</name>
</gene>